<keyword evidence="1" id="KW-0547">Nucleotide-binding</keyword>
<dbReference type="OMA" id="YLLEMIM"/>
<evidence type="ECO:0000313" key="1">
    <source>
        <dbReference type="EMBL" id="PSR94950.1"/>
    </source>
</evidence>
<keyword evidence="2" id="KW-1185">Reference proteome</keyword>
<dbReference type="Gramene" id="PSR94950">
    <property type="protein sequence ID" value="PSR94950"/>
    <property type="gene ID" value="CEY00_Acc25705"/>
</dbReference>
<reference evidence="1 2" key="1">
    <citation type="submission" date="2017-07" db="EMBL/GenBank/DDBJ databases">
        <title>An improved, manually edited Actinidia chinensis var. chinensis (kiwifruit) genome highlights the challenges associated with draft genomes and gene prediction in plants.</title>
        <authorList>
            <person name="Pilkington S."/>
            <person name="Crowhurst R."/>
            <person name="Hilario E."/>
            <person name="Nardozza S."/>
            <person name="Fraser L."/>
            <person name="Peng Y."/>
            <person name="Gunaseelan K."/>
            <person name="Simpson R."/>
            <person name="Tahir J."/>
            <person name="Deroles S."/>
            <person name="Templeton K."/>
            <person name="Luo Z."/>
            <person name="Davy M."/>
            <person name="Cheng C."/>
            <person name="Mcneilage M."/>
            <person name="Scaglione D."/>
            <person name="Liu Y."/>
            <person name="Zhang Q."/>
            <person name="Datson P."/>
            <person name="De Silva N."/>
            <person name="Gardiner S."/>
            <person name="Bassett H."/>
            <person name="Chagne D."/>
            <person name="Mccallum J."/>
            <person name="Dzierzon H."/>
            <person name="Deng C."/>
            <person name="Wang Y.-Y."/>
            <person name="Barron N."/>
            <person name="Manako K."/>
            <person name="Bowen J."/>
            <person name="Foster T."/>
            <person name="Erridge Z."/>
            <person name="Tiffin H."/>
            <person name="Waite C."/>
            <person name="Davies K."/>
            <person name="Grierson E."/>
            <person name="Laing W."/>
            <person name="Kirk R."/>
            <person name="Chen X."/>
            <person name="Wood M."/>
            <person name="Montefiori M."/>
            <person name="Brummell D."/>
            <person name="Schwinn K."/>
            <person name="Catanach A."/>
            <person name="Fullerton C."/>
            <person name="Li D."/>
            <person name="Meiyalaghan S."/>
            <person name="Nieuwenhuizen N."/>
            <person name="Read N."/>
            <person name="Prakash R."/>
            <person name="Hunter D."/>
            <person name="Zhang H."/>
            <person name="Mckenzie M."/>
            <person name="Knabel M."/>
            <person name="Harris A."/>
            <person name="Allan A."/>
            <person name="Chen A."/>
            <person name="Janssen B."/>
            <person name="Plunkett B."/>
            <person name="Dwamena C."/>
            <person name="Voogd C."/>
            <person name="Leif D."/>
            <person name="Lafferty D."/>
            <person name="Souleyre E."/>
            <person name="Varkonyi-Gasic E."/>
            <person name="Gambi F."/>
            <person name="Hanley J."/>
            <person name="Yao J.-L."/>
            <person name="Cheung J."/>
            <person name="David K."/>
            <person name="Warren B."/>
            <person name="Marsh K."/>
            <person name="Snowden K."/>
            <person name="Lin-Wang K."/>
            <person name="Brian L."/>
            <person name="Martinez-Sanchez M."/>
            <person name="Wang M."/>
            <person name="Ileperuma N."/>
            <person name="Macnee N."/>
            <person name="Campin R."/>
            <person name="Mcatee P."/>
            <person name="Drummond R."/>
            <person name="Espley R."/>
            <person name="Ireland H."/>
            <person name="Wu R."/>
            <person name="Atkinson R."/>
            <person name="Karunairetnam S."/>
            <person name="Bulley S."/>
            <person name="Chunkath S."/>
            <person name="Hanley Z."/>
            <person name="Storey R."/>
            <person name="Thrimawithana A."/>
            <person name="Thomson S."/>
            <person name="David C."/>
            <person name="Testolin R."/>
        </authorList>
    </citation>
    <scope>NUCLEOTIDE SEQUENCE [LARGE SCALE GENOMIC DNA]</scope>
    <source>
        <strain evidence="2">cv. Red5</strain>
        <tissue evidence="1">Young leaf</tissue>
    </source>
</reference>
<dbReference type="AlphaFoldDB" id="A0A2R6PQ87"/>
<dbReference type="InParanoid" id="A0A2R6PQ87"/>
<organism evidence="1 2">
    <name type="scientific">Actinidia chinensis var. chinensis</name>
    <name type="common">Chinese soft-hair kiwi</name>
    <dbReference type="NCBI Taxonomy" id="1590841"/>
    <lineage>
        <taxon>Eukaryota</taxon>
        <taxon>Viridiplantae</taxon>
        <taxon>Streptophyta</taxon>
        <taxon>Embryophyta</taxon>
        <taxon>Tracheophyta</taxon>
        <taxon>Spermatophyta</taxon>
        <taxon>Magnoliopsida</taxon>
        <taxon>eudicotyledons</taxon>
        <taxon>Gunneridae</taxon>
        <taxon>Pentapetalae</taxon>
        <taxon>asterids</taxon>
        <taxon>Ericales</taxon>
        <taxon>Actinidiaceae</taxon>
        <taxon>Actinidia</taxon>
    </lineage>
</organism>
<gene>
    <name evidence="1" type="ORF">CEY00_Acc25705</name>
</gene>
<protein>
    <submittedName>
        <fullName evidence="1">ATP-binding cassette sub-family A member like</fullName>
    </submittedName>
</protein>
<reference evidence="2" key="2">
    <citation type="journal article" date="2018" name="BMC Genomics">
        <title>A manually annotated Actinidia chinensis var. chinensis (kiwifruit) genome highlights the challenges associated with draft genomes and gene prediction in plants.</title>
        <authorList>
            <person name="Pilkington S.M."/>
            <person name="Crowhurst R."/>
            <person name="Hilario E."/>
            <person name="Nardozza S."/>
            <person name="Fraser L."/>
            <person name="Peng Y."/>
            <person name="Gunaseelan K."/>
            <person name="Simpson R."/>
            <person name="Tahir J."/>
            <person name="Deroles S.C."/>
            <person name="Templeton K."/>
            <person name="Luo Z."/>
            <person name="Davy M."/>
            <person name="Cheng C."/>
            <person name="McNeilage M."/>
            <person name="Scaglione D."/>
            <person name="Liu Y."/>
            <person name="Zhang Q."/>
            <person name="Datson P."/>
            <person name="De Silva N."/>
            <person name="Gardiner S.E."/>
            <person name="Bassett H."/>
            <person name="Chagne D."/>
            <person name="McCallum J."/>
            <person name="Dzierzon H."/>
            <person name="Deng C."/>
            <person name="Wang Y.Y."/>
            <person name="Barron L."/>
            <person name="Manako K."/>
            <person name="Bowen J."/>
            <person name="Foster T.M."/>
            <person name="Erridge Z.A."/>
            <person name="Tiffin H."/>
            <person name="Waite C.N."/>
            <person name="Davies K.M."/>
            <person name="Grierson E.P."/>
            <person name="Laing W.A."/>
            <person name="Kirk R."/>
            <person name="Chen X."/>
            <person name="Wood M."/>
            <person name="Montefiori M."/>
            <person name="Brummell D.A."/>
            <person name="Schwinn K.E."/>
            <person name="Catanach A."/>
            <person name="Fullerton C."/>
            <person name="Li D."/>
            <person name="Meiyalaghan S."/>
            <person name="Nieuwenhuizen N."/>
            <person name="Read N."/>
            <person name="Prakash R."/>
            <person name="Hunter D."/>
            <person name="Zhang H."/>
            <person name="McKenzie M."/>
            <person name="Knabel M."/>
            <person name="Harris A."/>
            <person name="Allan A.C."/>
            <person name="Gleave A."/>
            <person name="Chen A."/>
            <person name="Janssen B.J."/>
            <person name="Plunkett B."/>
            <person name="Ampomah-Dwamena C."/>
            <person name="Voogd C."/>
            <person name="Leif D."/>
            <person name="Lafferty D."/>
            <person name="Souleyre E.J.F."/>
            <person name="Varkonyi-Gasic E."/>
            <person name="Gambi F."/>
            <person name="Hanley J."/>
            <person name="Yao J.L."/>
            <person name="Cheung J."/>
            <person name="David K.M."/>
            <person name="Warren B."/>
            <person name="Marsh K."/>
            <person name="Snowden K.C."/>
            <person name="Lin-Wang K."/>
            <person name="Brian L."/>
            <person name="Martinez-Sanchez M."/>
            <person name="Wang M."/>
            <person name="Ileperuma N."/>
            <person name="Macnee N."/>
            <person name="Campin R."/>
            <person name="McAtee P."/>
            <person name="Drummond R.S.M."/>
            <person name="Espley R.V."/>
            <person name="Ireland H.S."/>
            <person name="Wu R."/>
            <person name="Atkinson R.G."/>
            <person name="Karunairetnam S."/>
            <person name="Bulley S."/>
            <person name="Chunkath S."/>
            <person name="Hanley Z."/>
            <person name="Storey R."/>
            <person name="Thrimawithana A.H."/>
            <person name="Thomson S."/>
            <person name="David C."/>
            <person name="Testolin R."/>
            <person name="Huang H."/>
            <person name="Hellens R.P."/>
            <person name="Schaffer R.J."/>
        </authorList>
    </citation>
    <scope>NUCLEOTIDE SEQUENCE [LARGE SCALE GENOMIC DNA]</scope>
    <source>
        <strain evidence="2">cv. Red5</strain>
    </source>
</reference>
<comment type="caution">
    <text evidence="1">The sequence shown here is derived from an EMBL/GenBank/DDBJ whole genome shotgun (WGS) entry which is preliminary data.</text>
</comment>
<proteinExistence type="predicted"/>
<name>A0A2R6PQ87_ACTCC</name>
<evidence type="ECO:0000313" key="2">
    <source>
        <dbReference type="Proteomes" id="UP000241394"/>
    </source>
</evidence>
<dbReference type="GO" id="GO:0005524">
    <property type="term" value="F:ATP binding"/>
    <property type="evidence" value="ECO:0007669"/>
    <property type="project" value="UniProtKB-KW"/>
</dbReference>
<dbReference type="Proteomes" id="UP000241394">
    <property type="component" value="Chromosome LG23"/>
</dbReference>
<sequence>MLPFLLKFLFLALSTLSYLISRFLLTATAYLLVLAIHAFKVPGEAVKGALEQVSDTVKSCVEYLLEVLLEALSAAISTLFDLLKDGISGSAAATGSAIGGLVEQMRNSVDGLLKDLPEVLEGFSEMVSTIVTDLWNNYREAIGYVTENA</sequence>
<dbReference type="OrthoDB" id="904575at2759"/>
<dbReference type="EMBL" id="NKQK01000023">
    <property type="protein sequence ID" value="PSR94950.1"/>
    <property type="molecule type" value="Genomic_DNA"/>
</dbReference>
<accession>A0A2R6PQ87</accession>
<keyword evidence="1" id="KW-0067">ATP-binding</keyword>